<reference evidence="1 2" key="1">
    <citation type="submission" date="2017-09" db="EMBL/GenBank/DDBJ databases">
        <authorList>
            <person name="Ehlers B."/>
            <person name="Leendertz F.H."/>
        </authorList>
    </citation>
    <scope>NUCLEOTIDE SEQUENCE [LARGE SCALE GENOMIC DNA]</scope>
    <source>
        <strain evidence="1 2">DSM 46844</strain>
    </source>
</reference>
<proteinExistence type="predicted"/>
<evidence type="ECO:0000313" key="1">
    <source>
        <dbReference type="EMBL" id="SNX94702.1"/>
    </source>
</evidence>
<dbReference type="EMBL" id="OBDO01000001">
    <property type="protein sequence ID" value="SNX94702.1"/>
    <property type="molecule type" value="Genomic_DNA"/>
</dbReference>
<sequence>MGHALQDRVAVITGGASGIGTATDVRSAAACLVLASDASSSVTGQILHPAGGQFTD</sequence>
<keyword evidence="2" id="KW-1185">Reference proteome</keyword>
<evidence type="ECO:0008006" key="3">
    <source>
        <dbReference type="Google" id="ProtNLM"/>
    </source>
</evidence>
<evidence type="ECO:0000313" key="2">
    <source>
        <dbReference type="Proteomes" id="UP000219514"/>
    </source>
</evidence>
<dbReference type="AlphaFoldDB" id="A0A285E6I5"/>
<organism evidence="1 2">
    <name type="scientific">Geodermatophilus sabuli</name>
    <dbReference type="NCBI Taxonomy" id="1564158"/>
    <lineage>
        <taxon>Bacteria</taxon>
        <taxon>Bacillati</taxon>
        <taxon>Actinomycetota</taxon>
        <taxon>Actinomycetes</taxon>
        <taxon>Geodermatophilales</taxon>
        <taxon>Geodermatophilaceae</taxon>
        <taxon>Geodermatophilus</taxon>
    </lineage>
</organism>
<protein>
    <recommendedName>
        <fullName evidence="3">Short chain dehydrogenase</fullName>
    </recommendedName>
</protein>
<dbReference type="Proteomes" id="UP000219514">
    <property type="component" value="Unassembled WGS sequence"/>
</dbReference>
<gene>
    <name evidence="1" type="ORF">SAMN06893097_101499</name>
</gene>
<dbReference type="SUPFAM" id="SSF51735">
    <property type="entry name" value="NAD(P)-binding Rossmann-fold domains"/>
    <property type="match status" value="1"/>
</dbReference>
<accession>A0A285E6I5</accession>
<name>A0A285E6I5_9ACTN</name>
<dbReference type="RefSeq" id="WP_216359582.1">
    <property type="nucleotide sequence ID" value="NZ_JACHXB010000001.1"/>
</dbReference>
<dbReference type="InterPro" id="IPR036291">
    <property type="entry name" value="NAD(P)-bd_dom_sf"/>
</dbReference>